<feature type="region of interest" description="Disordered" evidence="1">
    <location>
        <begin position="1"/>
        <end position="121"/>
    </location>
</feature>
<reference evidence="2" key="1">
    <citation type="journal article" date="2018" name="Genome Biol. Evol.">
        <title>Genomics and development of Lentinus tigrinus, a white-rot wood-decaying mushroom with dimorphic fruiting bodies.</title>
        <authorList>
            <person name="Wu B."/>
            <person name="Xu Z."/>
            <person name="Knudson A."/>
            <person name="Carlson A."/>
            <person name="Chen N."/>
            <person name="Kovaka S."/>
            <person name="LaButti K."/>
            <person name="Lipzen A."/>
            <person name="Pennachio C."/>
            <person name="Riley R."/>
            <person name="Schakwitz W."/>
            <person name="Umezawa K."/>
            <person name="Ohm R.A."/>
            <person name="Grigoriev I.V."/>
            <person name="Nagy L.G."/>
            <person name="Gibbons J."/>
            <person name="Hibbett D."/>
        </authorList>
    </citation>
    <scope>NUCLEOTIDE SEQUENCE [LARGE SCALE GENOMIC DNA]</scope>
    <source>
        <strain evidence="2">ALCF2SS1-6</strain>
    </source>
</reference>
<feature type="compositionally biased region" description="Low complexity" evidence="1">
    <location>
        <begin position="35"/>
        <end position="45"/>
    </location>
</feature>
<evidence type="ECO:0000313" key="3">
    <source>
        <dbReference type="Proteomes" id="UP000313359"/>
    </source>
</evidence>
<evidence type="ECO:0000256" key="1">
    <source>
        <dbReference type="SAM" id="MobiDB-lite"/>
    </source>
</evidence>
<dbReference type="EMBL" id="ML122266">
    <property type="protein sequence ID" value="RPD60387.1"/>
    <property type="molecule type" value="Genomic_DNA"/>
</dbReference>
<dbReference type="AlphaFoldDB" id="A0A5C2SAT5"/>
<feature type="compositionally biased region" description="Low complexity" evidence="1">
    <location>
        <begin position="59"/>
        <end position="88"/>
    </location>
</feature>
<name>A0A5C2SAT5_9APHY</name>
<protein>
    <submittedName>
        <fullName evidence="2">Uncharacterized protein</fullName>
    </submittedName>
</protein>
<accession>A0A5C2SAT5</accession>
<keyword evidence="3" id="KW-1185">Reference proteome</keyword>
<sequence>MFVPGISSRETKQLGRRRGGGGGGKGGGGGGKSGSSGSSGRSGSSGSSGGTKGSGSSGSSGSSSGSSGSVGSRGSSVPVSGSTVGRSSAVSYGSGTTKVVTIPQGQPFSGRTSGGATRGSIYGNQQYGSGYPGVNGLGTTGRNFPFVFWPLVWGGGLGYGAAYLHNTNEYGEPNNSSRPGGPMTQAAFSSNTTNSTFHVVADNSTVVALIASISSNCSFASNSSKTPSTFNGAATDPLPEQAVQYYRASSVVLTLDGYNDTAALTGDANATAPPLPSNVDQNLLNCLNATIGEAVPLIEDSAMRLSAPSLGAVGLVYVLWCLSSFF</sequence>
<organism evidence="2 3">
    <name type="scientific">Lentinus tigrinus ALCF2SS1-6</name>
    <dbReference type="NCBI Taxonomy" id="1328759"/>
    <lineage>
        <taxon>Eukaryota</taxon>
        <taxon>Fungi</taxon>
        <taxon>Dikarya</taxon>
        <taxon>Basidiomycota</taxon>
        <taxon>Agaricomycotina</taxon>
        <taxon>Agaricomycetes</taxon>
        <taxon>Polyporales</taxon>
        <taxon>Polyporaceae</taxon>
        <taxon>Lentinus</taxon>
    </lineage>
</organism>
<dbReference type="OrthoDB" id="3365917at2759"/>
<gene>
    <name evidence="2" type="ORF">L227DRAFT_563614</name>
</gene>
<feature type="compositionally biased region" description="Gly residues" evidence="1">
    <location>
        <begin position="46"/>
        <end position="58"/>
    </location>
</feature>
<dbReference type="STRING" id="1328759.A0A5C2SAT5"/>
<feature type="compositionally biased region" description="Polar residues" evidence="1">
    <location>
        <begin position="89"/>
        <end position="107"/>
    </location>
</feature>
<feature type="compositionally biased region" description="Gly residues" evidence="1">
    <location>
        <begin position="20"/>
        <end position="34"/>
    </location>
</feature>
<evidence type="ECO:0000313" key="2">
    <source>
        <dbReference type="EMBL" id="RPD60387.1"/>
    </source>
</evidence>
<proteinExistence type="predicted"/>
<dbReference type="Proteomes" id="UP000313359">
    <property type="component" value="Unassembled WGS sequence"/>
</dbReference>